<feature type="domain" description="SWIM-type" evidence="3">
    <location>
        <begin position="283"/>
        <end position="321"/>
    </location>
</feature>
<sequence>MLELNTQLESGPEAERSALHIPDSALFQPLQKENQQPPGLLTLSSCPCMKATFAIWKRQTALELRSGSGLPPLSAPARYQAVGVDDGPPVVGLVRQAQRLVQQPLGFTQFALHDAELRAERVRCGYGVGMVRYGVGEPFSPALPCGAPGPPGGRKLTPRGRHFRRAQRLTLAFFSRRIMASSPSSSSSSLGEREKAAGRSPEGSAREMDSTLPAVAEELLKEIRKAFQETSHVPDDLLLGLKFIFGPSAVPALDLVDQRSVTRVVSPSGRTAYQVLGSSGKLYTCYSSCHFCTCPAFGFTVLQKSESLLCKHILAVYLSQAMGACQELTVSEEQLTSILLAEEEDEG</sequence>
<keyword evidence="5" id="KW-1185">Reference proteome</keyword>
<dbReference type="GeneTree" id="ENSGT00390000017523"/>
<dbReference type="FunCoup" id="A0A8V1AEZ6">
    <property type="interactions" value="863"/>
</dbReference>
<dbReference type="Ensembl" id="ENSGALT00010071914.1">
    <property type="protein sequence ID" value="ENSGALP00010044604.1"/>
    <property type="gene ID" value="ENSGALG00010029727.1"/>
</dbReference>
<evidence type="ECO:0000259" key="3">
    <source>
        <dbReference type="PROSITE" id="PS50966"/>
    </source>
</evidence>
<dbReference type="Proteomes" id="UP000000539">
    <property type="component" value="Chromosome 19"/>
</dbReference>
<gene>
    <name evidence="4" type="primary">ZSWIM7</name>
</gene>
<protein>
    <submittedName>
        <fullName evidence="4">Zinc finger SWIM-type containing 7</fullName>
    </submittedName>
</protein>
<keyword evidence="1" id="KW-0479">Metal-binding</keyword>
<reference evidence="4" key="3">
    <citation type="submission" date="2025-09" db="UniProtKB">
        <authorList>
            <consortium name="Ensembl"/>
        </authorList>
    </citation>
    <scope>IDENTIFICATION</scope>
    <source>
        <strain evidence="4">broiler</strain>
    </source>
</reference>
<keyword evidence="1" id="KW-0862">Zinc</keyword>
<dbReference type="PROSITE" id="PS50966">
    <property type="entry name" value="ZF_SWIM"/>
    <property type="match status" value="1"/>
</dbReference>
<proteinExistence type="predicted"/>
<keyword evidence="1" id="KW-0863">Zinc-finger</keyword>
<name>A0A8V1AEZ6_CHICK</name>
<reference evidence="4" key="2">
    <citation type="submission" date="2025-08" db="UniProtKB">
        <authorList>
            <consortium name="Ensembl"/>
        </authorList>
    </citation>
    <scope>IDENTIFICATION</scope>
    <source>
        <strain evidence="4">broiler</strain>
    </source>
</reference>
<dbReference type="GO" id="GO:0097196">
    <property type="term" value="C:Shu complex"/>
    <property type="evidence" value="ECO:0000318"/>
    <property type="project" value="GO_Central"/>
</dbReference>
<dbReference type="AlphaFoldDB" id="A0A8V1AEZ6"/>
<dbReference type="InterPro" id="IPR007527">
    <property type="entry name" value="Znf_SWIM"/>
</dbReference>
<dbReference type="Pfam" id="PF04434">
    <property type="entry name" value="SWIM"/>
    <property type="match status" value="1"/>
</dbReference>
<dbReference type="GO" id="GO:0008270">
    <property type="term" value="F:zinc ion binding"/>
    <property type="evidence" value="ECO:0007669"/>
    <property type="project" value="UniProtKB-KW"/>
</dbReference>
<dbReference type="GO" id="GO:0000724">
    <property type="term" value="P:double-strand break repair via homologous recombination"/>
    <property type="evidence" value="ECO:0000318"/>
    <property type="project" value="GO_Central"/>
</dbReference>
<accession>A0A8V1AEZ6</accession>
<dbReference type="OrthoDB" id="337581at2759"/>
<dbReference type="PANTHER" id="PTHR28498">
    <property type="entry name" value="ZINC FINGER SWIM DOMAIN-CONTAINING PROTEIN 7"/>
    <property type="match status" value="1"/>
</dbReference>
<organism evidence="4 5">
    <name type="scientific">Gallus gallus</name>
    <name type="common">Chicken</name>
    <dbReference type="NCBI Taxonomy" id="9031"/>
    <lineage>
        <taxon>Eukaryota</taxon>
        <taxon>Metazoa</taxon>
        <taxon>Chordata</taxon>
        <taxon>Craniata</taxon>
        <taxon>Vertebrata</taxon>
        <taxon>Euteleostomi</taxon>
        <taxon>Archelosauria</taxon>
        <taxon>Archosauria</taxon>
        <taxon>Dinosauria</taxon>
        <taxon>Saurischia</taxon>
        <taxon>Theropoda</taxon>
        <taxon>Coelurosauria</taxon>
        <taxon>Aves</taxon>
        <taxon>Neognathae</taxon>
        <taxon>Galloanserae</taxon>
        <taxon>Galliformes</taxon>
        <taxon>Phasianidae</taxon>
        <taxon>Phasianinae</taxon>
        <taxon>Gallus</taxon>
    </lineage>
</organism>
<evidence type="ECO:0000256" key="1">
    <source>
        <dbReference type="PROSITE-ProRule" id="PRU00325"/>
    </source>
</evidence>
<feature type="region of interest" description="Disordered" evidence="2">
    <location>
        <begin position="181"/>
        <end position="210"/>
    </location>
</feature>
<evidence type="ECO:0000313" key="4">
    <source>
        <dbReference type="Ensembl" id="ENSGALP00010044604.1"/>
    </source>
</evidence>
<evidence type="ECO:0000313" key="5">
    <source>
        <dbReference type="Proteomes" id="UP000000539"/>
    </source>
</evidence>
<reference evidence="4" key="1">
    <citation type="submission" date="2020-11" db="EMBL/GenBank/DDBJ databases">
        <title>Gallus gallus (Chicken) genome, bGalGal1, GRCg7b, maternal haplotype autosomes + Z &amp; W.</title>
        <authorList>
            <person name="Warren W."/>
            <person name="Formenti G."/>
            <person name="Fedrigo O."/>
            <person name="Haase B."/>
            <person name="Mountcastle J."/>
            <person name="Balacco J."/>
            <person name="Tracey A."/>
            <person name="Schneider V."/>
            <person name="Okimoto R."/>
            <person name="Cheng H."/>
            <person name="Hawken R."/>
            <person name="Howe K."/>
            <person name="Jarvis E.D."/>
        </authorList>
    </citation>
    <scope>NUCLEOTIDE SEQUENCE [LARGE SCALE GENOMIC DNA]</scope>
    <source>
        <strain evidence="4">Broiler</strain>
    </source>
</reference>
<evidence type="ECO:0000256" key="2">
    <source>
        <dbReference type="SAM" id="MobiDB-lite"/>
    </source>
</evidence>
<dbReference type="PANTHER" id="PTHR28498:SF1">
    <property type="entry name" value="ZINC FINGER SWIM DOMAIN-CONTAINING PROTEIN 7"/>
    <property type="match status" value="1"/>
</dbReference>